<dbReference type="PANTHER" id="PTHR43174">
    <property type="entry name" value="UDP-N-ACETYLGLUCOSAMINE 2-EPIMERASE"/>
    <property type="match status" value="1"/>
</dbReference>
<name>A0A382LD86_9ZZZZ</name>
<dbReference type="Gene3D" id="3.40.50.2000">
    <property type="entry name" value="Glycogen Phosphorylase B"/>
    <property type="match status" value="2"/>
</dbReference>
<dbReference type="NCBIfam" id="TIGR03568">
    <property type="entry name" value="NeuC_NnaA"/>
    <property type="match status" value="1"/>
</dbReference>
<organism evidence="2">
    <name type="scientific">marine metagenome</name>
    <dbReference type="NCBI Taxonomy" id="408172"/>
    <lineage>
        <taxon>unclassified sequences</taxon>
        <taxon>metagenomes</taxon>
        <taxon>ecological metagenomes</taxon>
    </lineage>
</organism>
<dbReference type="AlphaFoldDB" id="A0A382LD86"/>
<protein>
    <recommendedName>
        <fullName evidence="1">UDP-N-acetylglucosamine 2-epimerase domain-containing protein</fullName>
    </recommendedName>
</protein>
<evidence type="ECO:0000313" key="2">
    <source>
        <dbReference type="EMBL" id="SVC34600.1"/>
    </source>
</evidence>
<accession>A0A382LD86</accession>
<reference evidence="2" key="1">
    <citation type="submission" date="2018-05" db="EMBL/GenBank/DDBJ databases">
        <authorList>
            <person name="Lanie J.A."/>
            <person name="Ng W.-L."/>
            <person name="Kazmierczak K.M."/>
            <person name="Andrzejewski T.M."/>
            <person name="Davidsen T.M."/>
            <person name="Wayne K.J."/>
            <person name="Tettelin H."/>
            <person name="Glass J.I."/>
            <person name="Rusch D."/>
            <person name="Podicherti R."/>
            <person name="Tsui H.-C.T."/>
            <person name="Winkler M.E."/>
        </authorList>
    </citation>
    <scope>NUCLEOTIDE SEQUENCE</scope>
</reference>
<dbReference type="PANTHER" id="PTHR43174:SF3">
    <property type="entry name" value="UDP-N-ACETYLGLUCOSAMINE 2-EPIMERASE"/>
    <property type="match status" value="1"/>
</dbReference>
<sequence length="350" mass="39327">MELIKVCVITSARSEYGLMRWLMEDLKRSDDFQLQIIVTGSHLMKNFGLTYREIESDGFCIDAKIPFQLDKSDAVSIGQATGVLSGSLVKALRDLEPHIVLVMGDRYELLSVMTACVLTTIPIAHISGGEITEGTIDDQIRHAMTKVSHLHYVANEVYAARVYQMGEENWRVCVCGEPGLDNLDRQPVMKIDELQKDLGLNLSKPTALVTFHPVTLELENLDWQLKELLKALGQASEENKLQYLITFPNADPSSSNIIKAWEEFTYKRTDRKLVKSLGQTRYLSALRYLSMMIGNSSSGLVEAPSFSMPVVNIGNRQQGRMKGKNVFDVGYKHTEIKKGIKHALSWDKTV</sequence>
<gene>
    <name evidence="2" type="ORF">METZ01_LOCUS287454</name>
</gene>
<feature type="non-terminal residue" evidence="2">
    <location>
        <position position="350"/>
    </location>
</feature>
<dbReference type="SUPFAM" id="SSF53756">
    <property type="entry name" value="UDP-Glycosyltransferase/glycogen phosphorylase"/>
    <property type="match status" value="1"/>
</dbReference>
<dbReference type="InterPro" id="IPR003331">
    <property type="entry name" value="UDP_GlcNAc_Epimerase_2_dom"/>
</dbReference>
<dbReference type="EMBL" id="UINC01086282">
    <property type="protein sequence ID" value="SVC34600.1"/>
    <property type="molecule type" value="Genomic_DNA"/>
</dbReference>
<proteinExistence type="predicted"/>
<dbReference type="GO" id="GO:0004553">
    <property type="term" value="F:hydrolase activity, hydrolyzing O-glycosyl compounds"/>
    <property type="evidence" value="ECO:0007669"/>
    <property type="project" value="InterPro"/>
</dbReference>
<dbReference type="InterPro" id="IPR020004">
    <property type="entry name" value="UDP-GlcNAc_Epase"/>
</dbReference>
<dbReference type="InterPro" id="IPR029767">
    <property type="entry name" value="WecB-like"/>
</dbReference>
<dbReference type="Pfam" id="PF02350">
    <property type="entry name" value="Epimerase_2"/>
    <property type="match status" value="1"/>
</dbReference>
<dbReference type="GO" id="GO:0006047">
    <property type="term" value="P:UDP-N-acetylglucosamine metabolic process"/>
    <property type="evidence" value="ECO:0007669"/>
    <property type="project" value="InterPro"/>
</dbReference>
<feature type="domain" description="UDP-N-acetylglucosamine 2-epimerase" evidence="1">
    <location>
        <begin position="25"/>
        <end position="345"/>
    </location>
</feature>
<evidence type="ECO:0000259" key="1">
    <source>
        <dbReference type="Pfam" id="PF02350"/>
    </source>
</evidence>